<keyword evidence="1" id="KW-1133">Transmembrane helix</keyword>
<dbReference type="InterPro" id="IPR025271">
    <property type="entry name" value="CCDC28"/>
</dbReference>
<protein>
    <submittedName>
        <fullName evidence="2">Uncharacterized protein</fullName>
    </submittedName>
</protein>
<keyword evidence="1" id="KW-0472">Membrane</keyword>
<organism evidence="2">
    <name type="scientific">Schistocephalus solidus</name>
    <name type="common">Tapeworm</name>
    <dbReference type="NCBI Taxonomy" id="70667"/>
    <lineage>
        <taxon>Eukaryota</taxon>
        <taxon>Metazoa</taxon>
        <taxon>Spiralia</taxon>
        <taxon>Lophotrochozoa</taxon>
        <taxon>Platyhelminthes</taxon>
        <taxon>Cestoda</taxon>
        <taxon>Eucestoda</taxon>
        <taxon>Diphyllobothriidea</taxon>
        <taxon>Diphyllobothriidae</taxon>
        <taxon>Schistocephalus</taxon>
    </lineage>
</organism>
<dbReference type="EMBL" id="GEEE01014997">
    <property type="protein sequence ID" value="JAP48228.1"/>
    <property type="molecule type" value="Transcribed_RNA"/>
</dbReference>
<sequence>MRCVQRLITWGLWKWFVLVLWFVSRTCRSVYGLLVSCMLLCHLTCPFNYAGASCPYDKLDAVREQQEELMRLHFALDNKVQNVAGSTSTGNRRQARRLLMEEGRKASKSNLSALVTKVSRLYFYGSLLSPLSSLSLSCVSSNH</sequence>
<name>A0A0X3P905_SCHSO</name>
<proteinExistence type="predicted"/>
<feature type="transmembrane region" description="Helical" evidence="1">
    <location>
        <begin position="7"/>
        <end position="24"/>
    </location>
</feature>
<dbReference type="Pfam" id="PF13270">
    <property type="entry name" value="CCDC28"/>
    <property type="match status" value="1"/>
</dbReference>
<keyword evidence="1" id="KW-0812">Transmembrane</keyword>
<evidence type="ECO:0000313" key="2">
    <source>
        <dbReference type="EMBL" id="JAP48228.1"/>
    </source>
</evidence>
<evidence type="ECO:0000256" key="1">
    <source>
        <dbReference type="SAM" id="Phobius"/>
    </source>
</evidence>
<accession>A0A0X3P905</accession>
<gene>
    <name evidence="2" type="ORF">TR128159</name>
</gene>
<reference evidence="2" key="1">
    <citation type="submission" date="2016-01" db="EMBL/GenBank/DDBJ databases">
        <title>Reference transcriptome for the parasite Schistocephalus solidus: insights into the molecular evolution of parasitism.</title>
        <authorList>
            <person name="Hebert F.O."/>
            <person name="Grambauer S."/>
            <person name="Barber I."/>
            <person name="Landry C.R."/>
            <person name="Aubin-Horth N."/>
        </authorList>
    </citation>
    <scope>NUCLEOTIDE SEQUENCE</scope>
</reference>
<feature type="transmembrane region" description="Helical" evidence="1">
    <location>
        <begin position="30"/>
        <end position="49"/>
    </location>
</feature>
<dbReference type="AlphaFoldDB" id="A0A0X3P905"/>